<dbReference type="Proteomes" id="UP001187682">
    <property type="component" value="Unassembled WGS sequence"/>
</dbReference>
<organism evidence="1 2">
    <name type="scientific">Cephalotrichum gorgonifer</name>
    <dbReference type="NCBI Taxonomy" id="2041049"/>
    <lineage>
        <taxon>Eukaryota</taxon>
        <taxon>Fungi</taxon>
        <taxon>Dikarya</taxon>
        <taxon>Ascomycota</taxon>
        <taxon>Pezizomycotina</taxon>
        <taxon>Sordariomycetes</taxon>
        <taxon>Hypocreomycetidae</taxon>
        <taxon>Microascales</taxon>
        <taxon>Microascaceae</taxon>
        <taxon>Cephalotrichum</taxon>
    </lineage>
</organism>
<name>A0AAE8SVJ0_9PEZI</name>
<dbReference type="AlphaFoldDB" id="A0AAE8SVJ0"/>
<protein>
    <submittedName>
        <fullName evidence="1">Uncharacterized protein</fullName>
    </submittedName>
</protein>
<sequence length="321" mass="36381">MNGRGRILEPNFRVQHRLQPPPQYRWVDDTLENGPLDFNSPIAVQSCFESRLFAPSRRILAAYNAHANILTTNILTTNKPKSMSEDSDSDPGPSVVGIIRFDVVEEAPSHDDTPCISVWEDKKAEDERLAKWVQGGRPKYTIQIYDTTPNSRDDLRHLKTLALKLHKDTYKDRMGRGDPDREDRLDVYGLAMPAGTSDEDRVKQCIAHQEVEIISRNSTGKSDFYISGTYDAQSYQRFLVIIDGDINIQTDADPDESPFLVVFWGFPEKARQEIMTTEHGRDHILEPNFEPTSALNTPALGPNFKPSITPNTPEFPTFHPL</sequence>
<evidence type="ECO:0000313" key="2">
    <source>
        <dbReference type="Proteomes" id="UP001187682"/>
    </source>
</evidence>
<keyword evidence="2" id="KW-1185">Reference proteome</keyword>
<gene>
    <name evidence="1" type="ORF">DNG_04670</name>
</gene>
<dbReference type="EMBL" id="ONZQ02000005">
    <property type="protein sequence ID" value="SPO01997.1"/>
    <property type="molecule type" value="Genomic_DNA"/>
</dbReference>
<comment type="caution">
    <text evidence="1">The sequence shown here is derived from an EMBL/GenBank/DDBJ whole genome shotgun (WGS) entry which is preliminary data.</text>
</comment>
<proteinExistence type="predicted"/>
<accession>A0AAE8SVJ0</accession>
<reference evidence="1" key="1">
    <citation type="submission" date="2018-03" db="EMBL/GenBank/DDBJ databases">
        <authorList>
            <person name="Guldener U."/>
        </authorList>
    </citation>
    <scope>NUCLEOTIDE SEQUENCE</scope>
</reference>
<evidence type="ECO:0000313" key="1">
    <source>
        <dbReference type="EMBL" id="SPO01997.1"/>
    </source>
</evidence>